<dbReference type="OrthoDB" id="1626546at2"/>
<dbReference type="Proteomes" id="UP000199309">
    <property type="component" value="Unassembled WGS sequence"/>
</dbReference>
<organism evidence="1 2">
    <name type="scientific">Megasphaera paucivorans</name>
    <dbReference type="NCBI Taxonomy" id="349095"/>
    <lineage>
        <taxon>Bacteria</taxon>
        <taxon>Bacillati</taxon>
        <taxon>Bacillota</taxon>
        <taxon>Negativicutes</taxon>
        <taxon>Veillonellales</taxon>
        <taxon>Veillonellaceae</taxon>
        <taxon>Megasphaera</taxon>
    </lineage>
</organism>
<proteinExistence type="predicted"/>
<reference evidence="1 2" key="1">
    <citation type="submission" date="2016-10" db="EMBL/GenBank/DDBJ databases">
        <authorList>
            <person name="de Groot N.N."/>
        </authorList>
    </citation>
    <scope>NUCLEOTIDE SEQUENCE [LARGE SCALE GENOMIC DNA]</scope>
    <source>
        <strain evidence="1 2">DSM 16981</strain>
    </source>
</reference>
<evidence type="ECO:0000313" key="2">
    <source>
        <dbReference type="Proteomes" id="UP000199309"/>
    </source>
</evidence>
<name>A0A1G9QWI4_9FIRM</name>
<dbReference type="AlphaFoldDB" id="A0A1G9QWI4"/>
<evidence type="ECO:0008006" key="3">
    <source>
        <dbReference type="Google" id="ProtNLM"/>
    </source>
</evidence>
<gene>
    <name evidence="1" type="ORF">SAMN05660299_00310</name>
</gene>
<accession>A0A1G9QWI4</accession>
<dbReference type="EMBL" id="FNHQ01000002">
    <property type="protein sequence ID" value="SDM15369.1"/>
    <property type="molecule type" value="Genomic_DNA"/>
</dbReference>
<protein>
    <recommendedName>
        <fullName evidence="3">Collagen triple helix repeat-containing protein</fullName>
    </recommendedName>
</protein>
<dbReference type="STRING" id="349095.SAMN05660299_00310"/>
<sequence>MNELVGNLTDDTASITGNIEENTSFDSSLGAITKGDKGDKGDIGPAGANAYAIAKKNGFIGTESEWLASLHADSFFSYDSLYEFPNIGKFGVIYIDTGSNKTYRWDSENRKYFCVGSDYSDIGVINGGKA</sequence>
<evidence type="ECO:0000313" key="1">
    <source>
        <dbReference type="EMBL" id="SDM15369.1"/>
    </source>
</evidence>
<keyword evidence="2" id="KW-1185">Reference proteome</keyword>
<dbReference type="RefSeq" id="WP_091647566.1">
    <property type="nucleotide sequence ID" value="NZ_FNHQ01000002.1"/>
</dbReference>